<dbReference type="Gene3D" id="1.10.760.10">
    <property type="entry name" value="Cytochrome c-like domain"/>
    <property type="match status" value="1"/>
</dbReference>
<feature type="signal peptide" evidence="7">
    <location>
        <begin position="1"/>
        <end position="24"/>
    </location>
</feature>
<evidence type="ECO:0000313" key="9">
    <source>
        <dbReference type="EMBL" id="EGD58461.1"/>
    </source>
</evidence>
<dbReference type="AlphaFoldDB" id="F1ZAD1"/>
<dbReference type="GO" id="GO:0020037">
    <property type="term" value="F:heme binding"/>
    <property type="evidence" value="ECO:0007669"/>
    <property type="project" value="InterPro"/>
</dbReference>
<dbReference type="HOGENOM" id="CLU_060944_2_1_5"/>
<dbReference type="STRING" id="983920.Y88_0516"/>
<dbReference type="InterPro" id="IPR036909">
    <property type="entry name" value="Cyt_c-like_dom_sf"/>
</dbReference>
<feature type="domain" description="Cytochrome c" evidence="8">
    <location>
        <begin position="27"/>
        <end position="126"/>
    </location>
</feature>
<keyword evidence="5 6" id="KW-0408">Iron</keyword>
<evidence type="ECO:0000256" key="3">
    <source>
        <dbReference type="ARBA" id="ARBA00022723"/>
    </source>
</evidence>
<evidence type="ECO:0000256" key="2">
    <source>
        <dbReference type="ARBA" id="ARBA00022617"/>
    </source>
</evidence>
<dbReference type="InterPro" id="IPR009056">
    <property type="entry name" value="Cyt_c-like_dom"/>
</dbReference>
<evidence type="ECO:0000256" key="7">
    <source>
        <dbReference type="SAM" id="SignalP"/>
    </source>
</evidence>
<evidence type="ECO:0000259" key="8">
    <source>
        <dbReference type="PROSITE" id="PS51007"/>
    </source>
</evidence>
<dbReference type="InParanoid" id="F1ZAD1"/>
<evidence type="ECO:0000256" key="4">
    <source>
        <dbReference type="ARBA" id="ARBA00022982"/>
    </source>
</evidence>
<keyword evidence="1" id="KW-0813">Transport</keyword>
<keyword evidence="7" id="KW-0732">Signal</keyword>
<dbReference type="PANTHER" id="PTHR11961">
    <property type="entry name" value="CYTOCHROME C"/>
    <property type="match status" value="1"/>
</dbReference>
<dbReference type="eggNOG" id="COG3474">
    <property type="taxonomic scope" value="Bacteria"/>
</dbReference>
<dbReference type="Proteomes" id="UP000004728">
    <property type="component" value="Unassembled WGS sequence"/>
</dbReference>
<organism evidence="9 10">
    <name type="scientific">Novosphingobium nitrogenifigens DSM 19370</name>
    <dbReference type="NCBI Taxonomy" id="983920"/>
    <lineage>
        <taxon>Bacteria</taxon>
        <taxon>Pseudomonadati</taxon>
        <taxon>Pseudomonadota</taxon>
        <taxon>Alphaproteobacteria</taxon>
        <taxon>Sphingomonadales</taxon>
        <taxon>Sphingomonadaceae</taxon>
        <taxon>Novosphingobium</taxon>
    </lineage>
</organism>
<dbReference type="PRINTS" id="PR00604">
    <property type="entry name" value="CYTCHRMECIAB"/>
</dbReference>
<keyword evidence="2 6" id="KW-0349">Heme</keyword>
<dbReference type="GO" id="GO:0046872">
    <property type="term" value="F:metal ion binding"/>
    <property type="evidence" value="ECO:0007669"/>
    <property type="project" value="UniProtKB-KW"/>
</dbReference>
<dbReference type="InterPro" id="IPR002327">
    <property type="entry name" value="Cyt_c_1A/1B"/>
</dbReference>
<dbReference type="PROSITE" id="PS51007">
    <property type="entry name" value="CYTC"/>
    <property type="match status" value="1"/>
</dbReference>
<dbReference type="RefSeq" id="WP_008066764.1">
    <property type="nucleotide sequence ID" value="NZ_AQWK01000002.1"/>
</dbReference>
<comment type="caution">
    <text evidence="9">The sequence shown here is derived from an EMBL/GenBank/DDBJ whole genome shotgun (WGS) entry which is preliminary data.</text>
</comment>
<evidence type="ECO:0000256" key="5">
    <source>
        <dbReference type="ARBA" id="ARBA00023004"/>
    </source>
</evidence>
<gene>
    <name evidence="9" type="ORF">Y88_0516</name>
</gene>
<keyword evidence="10" id="KW-1185">Reference proteome</keyword>
<reference evidence="9 10" key="1">
    <citation type="journal article" date="2012" name="J. Bacteriol.">
        <title>Draft Genome Sequence of Novosphingobium nitrogenifigens Y88T.</title>
        <authorList>
            <person name="Strabala T.J."/>
            <person name="Macdonald L."/>
            <person name="Liu V."/>
            <person name="Smit A.M."/>
        </authorList>
    </citation>
    <scope>NUCLEOTIDE SEQUENCE [LARGE SCALE GENOMIC DNA]</scope>
    <source>
        <strain evidence="9 10">DSM 19370</strain>
    </source>
</reference>
<dbReference type="GO" id="GO:0009055">
    <property type="term" value="F:electron transfer activity"/>
    <property type="evidence" value="ECO:0007669"/>
    <property type="project" value="InterPro"/>
</dbReference>
<protein>
    <submittedName>
        <fullName evidence="9">Cytochrome c, class I</fullName>
    </submittedName>
</protein>
<dbReference type="Pfam" id="PF00034">
    <property type="entry name" value="Cytochrom_C"/>
    <property type="match status" value="1"/>
</dbReference>
<evidence type="ECO:0000256" key="1">
    <source>
        <dbReference type="ARBA" id="ARBA00022448"/>
    </source>
</evidence>
<evidence type="ECO:0000256" key="6">
    <source>
        <dbReference type="PROSITE-ProRule" id="PRU00433"/>
    </source>
</evidence>
<dbReference type="EMBL" id="AEWJ01000041">
    <property type="protein sequence ID" value="EGD58461.1"/>
    <property type="molecule type" value="Genomic_DNA"/>
</dbReference>
<keyword evidence="4" id="KW-0249">Electron transport</keyword>
<feature type="chain" id="PRO_5003272778" evidence="7">
    <location>
        <begin position="25"/>
        <end position="127"/>
    </location>
</feature>
<dbReference type="SUPFAM" id="SSF46626">
    <property type="entry name" value="Cytochrome c"/>
    <property type="match status" value="1"/>
</dbReference>
<sequence>MKFAAVMLAGAALAAAGIATNANAAGGDAAHGKTVFARCAACHDLNTGKTLLGPTLKGIVGRKSGSIAGFAYSPAMKAKGVVWTPGNLDQFITSPTKFVPGTRMPFAGLPDAKDRADVIAYLQQAAH</sequence>
<keyword evidence="3 6" id="KW-0479">Metal-binding</keyword>
<dbReference type="OrthoDB" id="9805828at2"/>
<proteinExistence type="predicted"/>
<accession>F1ZAD1</accession>
<name>F1ZAD1_9SPHN</name>
<evidence type="ECO:0000313" key="10">
    <source>
        <dbReference type="Proteomes" id="UP000004728"/>
    </source>
</evidence>